<accession>A0A4R2GNU1</accession>
<organism evidence="1 2">
    <name type="scientific">Natronoflexus pectinivorans</name>
    <dbReference type="NCBI Taxonomy" id="682526"/>
    <lineage>
        <taxon>Bacteria</taxon>
        <taxon>Pseudomonadati</taxon>
        <taxon>Bacteroidota</taxon>
        <taxon>Bacteroidia</taxon>
        <taxon>Marinilabiliales</taxon>
        <taxon>Marinilabiliaceae</taxon>
        <taxon>Natronoflexus</taxon>
    </lineage>
</organism>
<protein>
    <submittedName>
        <fullName evidence="1">Uncharacterized protein</fullName>
    </submittedName>
</protein>
<evidence type="ECO:0000313" key="1">
    <source>
        <dbReference type="EMBL" id="TCO10985.1"/>
    </source>
</evidence>
<dbReference type="AlphaFoldDB" id="A0A4R2GNU1"/>
<name>A0A4R2GNU1_9BACT</name>
<keyword evidence="2" id="KW-1185">Reference proteome</keyword>
<evidence type="ECO:0000313" key="2">
    <source>
        <dbReference type="Proteomes" id="UP000295221"/>
    </source>
</evidence>
<dbReference type="EMBL" id="SLWK01000001">
    <property type="protein sequence ID" value="TCO10985.1"/>
    <property type="molecule type" value="Genomic_DNA"/>
</dbReference>
<gene>
    <name evidence="1" type="ORF">EV194_101619</name>
</gene>
<proteinExistence type="predicted"/>
<sequence>MGKTFLQNLFYKNFDGLIKINNKYYTLNSKELNVGIISQYS</sequence>
<comment type="caution">
    <text evidence="1">The sequence shown here is derived from an EMBL/GenBank/DDBJ whole genome shotgun (WGS) entry which is preliminary data.</text>
</comment>
<reference evidence="1 2" key="1">
    <citation type="submission" date="2019-03" db="EMBL/GenBank/DDBJ databases">
        <title>Genomic Encyclopedia of Type Strains, Phase IV (KMG-IV): sequencing the most valuable type-strain genomes for metagenomic binning, comparative biology and taxonomic classification.</title>
        <authorList>
            <person name="Goeker M."/>
        </authorList>
    </citation>
    <scope>NUCLEOTIDE SEQUENCE [LARGE SCALE GENOMIC DNA]</scope>
    <source>
        <strain evidence="1 2">DSM 24179</strain>
    </source>
</reference>
<dbReference type="Proteomes" id="UP000295221">
    <property type="component" value="Unassembled WGS sequence"/>
</dbReference>